<evidence type="ECO:0000259" key="6">
    <source>
        <dbReference type="PROSITE" id="PS50835"/>
    </source>
</evidence>
<feature type="compositionally biased region" description="Polar residues" evidence="4">
    <location>
        <begin position="1360"/>
        <end position="1369"/>
    </location>
</feature>
<feature type="region of interest" description="Disordered" evidence="4">
    <location>
        <begin position="1579"/>
        <end position="1602"/>
    </location>
</feature>
<dbReference type="SMART" id="SM00060">
    <property type="entry name" value="FN3"/>
    <property type="match status" value="2"/>
</dbReference>
<feature type="region of interest" description="Disordered" evidence="4">
    <location>
        <begin position="1873"/>
        <end position="1914"/>
    </location>
</feature>
<dbReference type="CDD" id="cd00096">
    <property type="entry name" value="Ig"/>
    <property type="match status" value="1"/>
</dbReference>
<protein>
    <submittedName>
        <fullName evidence="9">Protein turtle homolog A</fullName>
    </submittedName>
</protein>
<feature type="compositionally biased region" description="Polar residues" evidence="4">
    <location>
        <begin position="1028"/>
        <end position="1043"/>
    </location>
</feature>
<feature type="chain" id="PRO_5041432605" evidence="5">
    <location>
        <begin position="26"/>
        <end position="2023"/>
    </location>
</feature>
<feature type="domain" description="Fibronectin type-III" evidence="7">
    <location>
        <begin position="618"/>
        <end position="715"/>
    </location>
</feature>
<dbReference type="FunFam" id="2.60.40.10:FF:000323">
    <property type="entry name" value="Immunoglobulin superfamily member 9B"/>
    <property type="match status" value="1"/>
</dbReference>
<feature type="domain" description="Ig-like" evidence="6">
    <location>
        <begin position="326"/>
        <end position="417"/>
    </location>
</feature>
<dbReference type="PROSITE" id="PS50853">
    <property type="entry name" value="FN3"/>
    <property type="match status" value="2"/>
</dbReference>
<dbReference type="CTD" id="22997"/>
<feature type="region of interest" description="Disordered" evidence="4">
    <location>
        <begin position="1513"/>
        <end position="1553"/>
    </location>
</feature>
<gene>
    <name evidence="9" type="primary">igsf9b</name>
</gene>
<evidence type="ECO:0000256" key="1">
    <source>
        <dbReference type="ARBA" id="ARBA00022737"/>
    </source>
</evidence>
<dbReference type="InterPro" id="IPR003961">
    <property type="entry name" value="FN3_dom"/>
</dbReference>
<feature type="compositionally biased region" description="Polar residues" evidence="4">
    <location>
        <begin position="1591"/>
        <end position="1602"/>
    </location>
</feature>
<feature type="domain" description="Fibronectin type-III" evidence="7">
    <location>
        <begin position="511"/>
        <end position="606"/>
    </location>
</feature>
<dbReference type="PANTHER" id="PTHR44170:SF41">
    <property type="entry name" value="PROTEIN TURTLE HOMOLOG A"/>
    <property type="match status" value="1"/>
</dbReference>
<feature type="compositionally biased region" description="Low complexity" evidence="4">
    <location>
        <begin position="1579"/>
        <end position="1590"/>
    </location>
</feature>
<feature type="region of interest" description="Disordered" evidence="4">
    <location>
        <begin position="1820"/>
        <end position="1843"/>
    </location>
</feature>
<reference evidence="9" key="1">
    <citation type="submission" date="2025-08" db="UniProtKB">
        <authorList>
            <consortium name="RefSeq"/>
        </authorList>
    </citation>
    <scope>IDENTIFICATION</scope>
</reference>
<dbReference type="Proteomes" id="UP000694891">
    <property type="component" value="Unplaced"/>
</dbReference>
<dbReference type="InterPro" id="IPR003598">
    <property type="entry name" value="Ig_sub2"/>
</dbReference>
<feature type="compositionally biased region" description="Basic and acidic residues" evidence="4">
    <location>
        <begin position="1888"/>
        <end position="1900"/>
    </location>
</feature>
<dbReference type="SUPFAM" id="SSF48726">
    <property type="entry name" value="Immunoglobulin"/>
    <property type="match status" value="5"/>
</dbReference>
<feature type="compositionally biased region" description="Polar residues" evidence="4">
    <location>
        <begin position="1188"/>
        <end position="1212"/>
    </location>
</feature>
<dbReference type="RefSeq" id="XP_008279056.1">
    <property type="nucleotide sequence ID" value="XM_008280834.1"/>
</dbReference>
<dbReference type="InterPro" id="IPR007110">
    <property type="entry name" value="Ig-like_dom"/>
</dbReference>
<evidence type="ECO:0000313" key="9">
    <source>
        <dbReference type="RefSeq" id="XP_008279056.1"/>
    </source>
</evidence>
<feature type="compositionally biased region" description="Basic residues" evidence="4">
    <location>
        <begin position="759"/>
        <end position="768"/>
    </location>
</feature>
<dbReference type="InterPro" id="IPR036116">
    <property type="entry name" value="FN3_sf"/>
</dbReference>
<dbReference type="SMART" id="SM00409">
    <property type="entry name" value="IG"/>
    <property type="match status" value="5"/>
</dbReference>
<sequence>MGLERRWLQAVTTAVAICLLSVSQGAATLVRAREGGSAELSCSLTPTSKEATTPNLFPLHVVEWVRLGYNVPVLIKFGVYAPRVHPNYKGRVCLTRGASLLVERLTLEDEGWFECRILLLDSKTDDFRNGTWTFLSITAPPVFIKTPPTFVEVLLGDSLTLSCGAHGNPRPTVVWHKDESPIEKHEKIKVLNGTLSLASVSRNISGVYKCHVSNTEGNLTHSTQLQVKGPPIIIISPEDTTLNMSQDAVLQCQADAYPSNLTYEWMKQGQNVYHIESLKSRVKILVDGTLLIPNLIPEDAGNYTCIPTNGILTPPSASAHLKVKHPARVGRMPRETYLPAGMEGVIVCPVQADPPVLYVNWTKDGNDLNLDNFPGWMVNSEGSVFITTANDNAVGMYTCTAYNSYGTMGQSEPTKVILQDPPSFRVPPRPEYLQEVGRVLIIPCEAIGDPVPNITWSKIGPSPRSPYTVLANGSLLLQPLSKDHHGGWECLATNRVATVGAGTVVMVLGTSPHVVSSVTVTTEMNQANVSWVPGFDGGFTQKFTVWVKQASRGKHEWASLPVPTSKNYLLVTGLLAGTGYQFSVLPQNKLGSGPFSEIVTVRTLAVPTDAPTAVTTLPILDPPIFLSANRTELGVLLQWLPPEAPSSPLTGYVLQARRNQGQWVILSNNISANQSELLVEGLLRDSAYDLRLMSRSNKILSEPSESVNISTTGMEMYPLRPSFLEVIPEPLLAGVVGGVCFLFVAIILSLVTACYMSHRRQRRRRKRRQDVPSAFQKSPSHEGRSPPRSPDSVLKLKLCPPLPFFPNSSSSQSDRSSFDKGSRGEYHDQRKQLLSNSSPPPHYTLFESHLGSQAPSPTALESISRGPDGRFIVQPLPEGSSPSNKKNFKKEVLQSNGGASGSGSNRTSFRDSPKSSNLSSEKDERKDSPLTVDVPELSRPPSSPGRVRAMARNFSRHGCFYSDDEQGSEALLERASFYSDNSEKKPSDSLRRYRMPGHTDDLFPSLGRKTKLLDRDRDRPLHSGYQPMESQLTNNSTQVSQLDSELERESINKCVQLAKEREEMERELKSYTAEQRSRSRGREETESPQRDESKSEDEPVWKPQDVNVRQKHRPSGQTSRVSDYRRACYFGSTSSPMDRLPTSRIQWDISPVTSVTSLIPVQTPRDATSPRSQHHRTCRETTEDSLAVDSSRSPVTQNTSLPMLSPDVTSETPVLCLGTPDRARSLSPPRNPDICLKSREKTPNGSVAPRSRHSYAYAGTQPWDSAAKSPSATIGRPESSASAPYNQPERTVEVDYTSTRGPSPSTYATLPYEHHGIGAKAKDREAQGHDDRRSSGFYSELEREGVRARSRRSDRGLFSDSPSPITTLTLVEEVESDQSQFSVPRMSDSFKAKPAAPSPKMSPLQTSAILEYLSLPGFIEMSVDEPVEEAEVTDDTGQSSELKPDKPVVAKPDVVPKNWEVHVQENRETGSNQEEVCLEQTHSAGAAEATFDASKKQGYRRLLYAEPRVRFPDDMRPFSPAPGKTSKQLYDEKTKIRVGNKSTDRPESRLASRSAHTLMSAAKGMADIVSKHTQSFVDSSEFSSEQSQRQATQGSRTNNIASRISQAPVPFLKKSLSIGPCRTLSGMGQPRPFLKKSISLGSQRWEHFESPRAYISEKCYWDEFPHPDVRVKSYSLGRMPSSLPRPGPSWREYVPFRRPSMGSLERPHHAQRSLASPSYLTPSMYPPRQTSVSPMLEPCDPRRQATVFPESARWSPSYQETLRSAQHKYVPMPTSIPVPQYQHWPGHRGERPMDYRRGPPRSYLPRGISWPSPYYPPFPPREGESYRQPDRMMGRGGETEIREVREIREGGRASYASQSSGRGSAGLFRQSLSITPTLLSSPETTEENEQRRAEMELPERRAKRRNTSVDESYEWDSADACVDSEVLEATKFDQSQTGFRRGRGDLRYDQAGGLQDQRQKGPSPSVSPPVFNPPRCQYSRSLSEARFNALRLEYQEYRRAQESHEPSLTPGNESDSDSSSALL</sequence>
<evidence type="ECO:0000256" key="4">
    <source>
        <dbReference type="SAM" id="MobiDB-lite"/>
    </source>
</evidence>
<feature type="compositionally biased region" description="Polar residues" evidence="4">
    <location>
        <begin position="2009"/>
        <end position="2023"/>
    </location>
</feature>
<keyword evidence="1" id="KW-0677">Repeat</keyword>
<feature type="region of interest" description="Disordered" evidence="4">
    <location>
        <begin position="1163"/>
        <end position="1402"/>
    </location>
</feature>
<dbReference type="Gene3D" id="2.60.40.10">
    <property type="entry name" value="Immunoglobulins"/>
    <property type="match status" value="7"/>
</dbReference>
<evidence type="ECO:0000256" key="5">
    <source>
        <dbReference type="SAM" id="SignalP"/>
    </source>
</evidence>
<evidence type="ECO:0000256" key="2">
    <source>
        <dbReference type="ARBA" id="ARBA00023157"/>
    </source>
</evidence>
<feature type="compositionally biased region" description="Polar residues" evidence="4">
    <location>
        <begin position="850"/>
        <end position="861"/>
    </location>
</feature>
<dbReference type="Pfam" id="PF00041">
    <property type="entry name" value="fn3"/>
    <property type="match status" value="2"/>
</dbReference>
<feature type="compositionally biased region" description="Polar residues" evidence="4">
    <location>
        <begin position="1279"/>
        <end position="1289"/>
    </location>
</feature>
<dbReference type="InterPro" id="IPR003599">
    <property type="entry name" value="Ig_sub"/>
</dbReference>
<name>A0A9Y4MSH1_9TELE</name>
<dbReference type="InterPro" id="IPR036179">
    <property type="entry name" value="Ig-like_dom_sf"/>
</dbReference>
<feature type="region of interest" description="Disordered" evidence="4">
    <location>
        <begin position="1061"/>
        <end position="1121"/>
    </location>
</feature>
<dbReference type="Pfam" id="PF13927">
    <property type="entry name" value="Ig_3"/>
    <property type="match status" value="3"/>
</dbReference>
<feature type="region of interest" description="Disordered" evidence="4">
    <location>
        <begin position="1931"/>
        <end position="1978"/>
    </location>
</feature>
<dbReference type="SMART" id="SM00408">
    <property type="entry name" value="IGc2"/>
    <property type="match status" value="4"/>
</dbReference>
<feature type="compositionally biased region" description="Basic and acidic residues" evidence="4">
    <location>
        <begin position="1821"/>
        <end position="1843"/>
    </location>
</feature>
<feature type="domain" description="Ig-like" evidence="6">
    <location>
        <begin position="422"/>
        <end position="521"/>
    </location>
</feature>
<keyword evidence="8" id="KW-1185">Reference proteome</keyword>
<dbReference type="InterPro" id="IPR013783">
    <property type="entry name" value="Ig-like_fold"/>
</dbReference>
<evidence type="ECO:0000259" key="7">
    <source>
        <dbReference type="PROSITE" id="PS50853"/>
    </source>
</evidence>
<feature type="domain" description="Ig-like" evidence="6">
    <location>
        <begin position="32"/>
        <end position="117"/>
    </location>
</feature>
<evidence type="ECO:0000313" key="8">
    <source>
        <dbReference type="Proteomes" id="UP000694891"/>
    </source>
</evidence>
<feature type="compositionally biased region" description="Polar residues" evidence="4">
    <location>
        <begin position="1296"/>
        <end position="1308"/>
    </location>
</feature>
<feature type="region of interest" description="Disordered" evidence="4">
    <location>
        <begin position="759"/>
        <end position="792"/>
    </location>
</feature>
<keyword evidence="3" id="KW-0393">Immunoglobulin domain</keyword>
<feature type="region of interest" description="Disordered" evidence="4">
    <location>
        <begin position="979"/>
        <end position="1047"/>
    </location>
</feature>
<dbReference type="PROSITE" id="PS50835">
    <property type="entry name" value="IG_LIKE"/>
    <property type="match status" value="5"/>
</dbReference>
<dbReference type="CDD" id="cd00063">
    <property type="entry name" value="FN3"/>
    <property type="match status" value="2"/>
</dbReference>
<feature type="compositionally biased region" description="Low complexity" evidence="4">
    <location>
        <begin position="804"/>
        <end position="815"/>
    </location>
</feature>
<dbReference type="SUPFAM" id="SSF49265">
    <property type="entry name" value="Fibronectin type III"/>
    <property type="match status" value="1"/>
</dbReference>
<organism evidence="8 9">
    <name type="scientific">Stegastes partitus</name>
    <name type="common">bicolor damselfish</name>
    <dbReference type="NCBI Taxonomy" id="144197"/>
    <lineage>
        <taxon>Eukaryota</taxon>
        <taxon>Metazoa</taxon>
        <taxon>Chordata</taxon>
        <taxon>Craniata</taxon>
        <taxon>Vertebrata</taxon>
        <taxon>Euteleostomi</taxon>
        <taxon>Actinopterygii</taxon>
        <taxon>Neopterygii</taxon>
        <taxon>Teleostei</taxon>
        <taxon>Neoteleostei</taxon>
        <taxon>Acanthomorphata</taxon>
        <taxon>Ovalentaria</taxon>
        <taxon>Pomacentridae</taxon>
        <taxon>Stegastes</taxon>
    </lineage>
</organism>
<feature type="compositionally biased region" description="Low complexity" evidence="4">
    <location>
        <begin position="1392"/>
        <end position="1402"/>
    </location>
</feature>
<feature type="signal peptide" evidence="5">
    <location>
        <begin position="1"/>
        <end position="25"/>
    </location>
</feature>
<feature type="region of interest" description="Disordered" evidence="4">
    <location>
        <begin position="804"/>
        <end position="947"/>
    </location>
</feature>
<dbReference type="PANTHER" id="PTHR44170">
    <property type="entry name" value="PROTEIN SIDEKICK"/>
    <property type="match status" value="1"/>
</dbReference>
<feature type="domain" description="Ig-like" evidence="6">
    <location>
        <begin position="231"/>
        <end position="324"/>
    </location>
</feature>
<accession>A0A9Y4MSH1</accession>
<feature type="compositionally biased region" description="Low complexity" evidence="4">
    <location>
        <begin position="1873"/>
        <end position="1883"/>
    </location>
</feature>
<dbReference type="GO" id="GO:0098609">
    <property type="term" value="P:cell-cell adhesion"/>
    <property type="evidence" value="ECO:0007669"/>
    <property type="project" value="TreeGrafter"/>
</dbReference>
<keyword evidence="5" id="KW-0732">Signal</keyword>
<feature type="region of interest" description="Disordered" evidence="4">
    <location>
        <begin position="1702"/>
        <end position="1722"/>
    </location>
</feature>
<feature type="compositionally biased region" description="Basic and acidic residues" evidence="4">
    <location>
        <begin position="816"/>
        <end position="831"/>
    </location>
</feature>
<dbReference type="FunFam" id="2.60.40.10:FF:000032">
    <property type="entry name" value="palladin isoform X1"/>
    <property type="match status" value="1"/>
</dbReference>
<dbReference type="InterPro" id="IPR013106">
    <property type="entry name" value="Ig_V-set"/>
</dbReference>
<dbReference type="SMART" id="SM00406">
    <property type="entry name" value="IGv"/>
    <property type="match status" value="2"/>
</dbReference>
<keyword evidence="2" id="KW-1015">Disulfide bond</keyword>
<feature type="compositionally biased region" description="Basic and acidic residues" evidence="4">
    <location>
        <begin position="1061"/>
        <end position="1100"/>
    </location>
</feature>
<feature type="compositionally biased region" description="Basic and acidic residues" evidence="4">
    <location>
        <begin position="1011"/>
        <end position="1021"/>
    </location>
</feature>
<feature type="region of interest" description="Disordered" evidence="4">
    <location>
        <begin position="1427"/>
        <end position="1451"/>
    </location>
</feature>
<feature type="domain" description="Ig-like" evidence="6">
    <location>
        <begin position="141"/>
        <end position="226"/>
    </location>
</feature>
<feature type="compositionally biased region" description="Basic and acidic residues" evidence="4">
    <location>
        <begin position="1312"/>
        <end position="1357"/>
    </location>
</feature>
<proteinExistence type="predicted"/>
<feature type="compositionally biased region" description="Basic and acidic residues" evidence="4">
    <location>
        <begin position="981"/>
        <end position="1001"/>
    </location>
</feature>
<feature type="region of interest" description="Disordered" evidence="4">
    <location>
        <begin position="1997"/>
        <end position="2023"/>
    </location>
</feature>
<evidence type="ECO:0000256" key="3">
    <source>
        <dbReference type="ARBA" id="ARBA00023319"/>
    </source>
</evidence>